<keyword evidence="1" id="KW-0261">Viral envelope protein</keyword>
<proteinExistence type="predicted"/>
<dbReference type="EMBL" id="AY697978">
    <property type="protein sequence ID" value="AAU21246.1"/>
    <property type="molecule type" value="Genomic_DNA"/>
</dbReference>
<feature type="non-terminal residue" evidence="1">
    <location>
        <position position="1"/>
    </location>
</feature>
<dbReference type="SUPFAM" id="SSF58069">
    <property type="entry name" value="Virus ectodomain"/>
    <property type="match status" value="1"/>
</dbReference>
<dbReference type="Gene3D" id="1.10.287.210">
    <property type="match status" value="1"/>
</dbReference>
<protein>
    <submittedName>
        <fullName evidence="1">Envelope glycoprotein</fullName>
    </submittedName>
</protein>
<organism evidence="1">
    <name type="scientific">Human immunodeficiency virus type 1</name>
    <name type="common">HIV-1</name>
    <dbReference type="NCBI Taxonomy" id="11676"/>
    <lineage>
        <taxon>Viruses</taxon>
        <taxon>Riboviria</taxon>
        <taxon>Pararnavirae</taxon>
        <taxon>Artverviricota</taxon>
        <taxon>Revtraviricetes</taxon>
        <taxon>Ortervirales</taxon>
        <taxon>Retroviridae</taxon>
        <taxon>Orthoretrovirinae</taxon>
        <taxon>Lentivirus</taxon>
        <taxon>Lentivirus humimdef1</taxon>
    </lineage>
</organism>
<gene>
    <name evidence="1" type="primary">env</name>
</gene>
<name>Q64G87_HV1</name>
<dbReference type="GO" id="GO:0019031">
    <property type="term" value="C:viral envelope"/>
    <property type="evidence" value="ECO:0007669"/>
    <property type="project" value="UniProtKB-KW"/>
</dbReference>
<organismHost>
    <name type="scientific">Homo sapiens</name>
    <name type="common">Human</name>
    <dbReference type="NCBI Taxonomy" id="9606"/>
</organismHost>
<reference evidence="1" key="1">
    <citation type="journal article" date="2005" name="AIDS Res. Hum. Retroviruses">
        <title>HIV type 1 subtypes in circulation in northern Kenya.</title>
        <authorList>
            <person name="Khamadi S.A."/>
            <person name="Ochieng W."/>
            <person name="Lihana R.W."/>
            <person name="Kinyua J."/>
            <person name="Muriuki J."/>
            <person name="Mwangi J."/>
            <person name="Lwembe R."/>
            <person name="Kiptoo M."/>
            <person name="Osman S."/>
            <person name="Lagat N."/>
            <person name="Pelle R."/>
            <person name="Muigai A."/>
            <person name="Carter J.Y."/>
            <person name="Oishi I."/>
            <person name="Ichimura H."/>
            <person name="Mwaniki D.L."/>
            <person name="Okoth F.A."/>
            <person name="Mpoke S."/>
            <person name="Songok E.M."/>
        </authorList>
    </citation>
    <scope>NUCLEOTIDE SEQUENCE</scope>
    <source>
        <strain evidence="1">MYDH025</strain>
    </source>
</reference>
<feature type="non-terminal residue" evidence="1">
    <location>
        <position position="146"/>
    </location>
</feature>
<sequence>LCGLYMLNNISLQTHGSRGHYTAPCKIPRAGGKDTWMGSTAPRNLGAGSGKTHLHHSWCPGNSSWEVIKLRMEIWGNMDLGYNGIKKLGNYTQVIYNLIEESQNQQEKNEQDLLGIGQVGKSVELVCHLKMAVVYKNIYMIVGGLG</sequence>
<evidence type="ECO:0000313" key="1">
    <source>
        <dbReference type="EMBL" id="AAU21246.1"/>
    </source>
</evidence>
<accession>Q64G87</accession>
<keyword evidence="1" id="KW-0946">Virion</keyword>